<dbReference type="NCBIfam" id="TIGR00186">
    <property type="entry name" value="rRNA_methyl_3"/>
    <property type="match status" value="1"/>
</dbReference>
<dbReference type="EMBL" id="DVHF01000005">
    <property type="protein sequence ID" value="HIR56128.1"/>
    <property type="molecule type" value="Genomic_DNA"/>
</dbReference>
<keyword evidence="2" id="KW-0489">Methyltransferase</keyword>
<dbReference type="CDD" id="cd18103">
    <property type="entry name" value="SpoU-like_RlmB"/>
    <property type="match status" value="1"/>
</dbReference>
<keyword evidence="3" id="KW-0808">Transferase</keyword>
<dbReference type="Pfam" id="PF00588">
    <property type="entry name" value="SpoU_methylase"/>
    <property type="match status" value="1"/>
</dbReference>
<dbReference type="GO" id="GO:0006396">
    <property type="term" value="P:RNA processing"/>
    <property type="evidence" value="ECO:0007669"/>
    <property type="project" value="InterPro"/>
</dbReference>
<evidence type="ECO:0000259" key="4">
    <source>
        <dbReference type="SMART" id="SM00967"/>
    </source>
</evidence>
<dbReference type="Gene3D" id="3.30.1330.30">
    <property type="match status" value="1"/>
</dbReference>
<dbReference type="InterPro" id="IPR029026">
    <property type="entry name" value="tRNA_m1G_MTases_N"/>
</dbReference>
<organism evidence="5 6">
    <name type="scientific">Candidatus Gallacutalibacter pullicola</name>
    <dbReference type="NCBI Taxonomy" id="2840830"/>
    <lineage>
        <taxon>Bacteria</taxon>
        <taxon>Bacillati</taxon>
        <taxon>Bacillota</taxon>
        <taxon>Clostridia</taxon>
        <taxon>Eubacteriales</taxon>
        <taxon>Candidatus Gallacutalibacter</taxon>
    </lineage>
</organism>
<comment type="similarity">
    <text evidence="1">Belongs to the class IV-like SAM-binding methyltransferase superfamily. RNA methyltransferase TrmH family.</text>
</comment>
<dbReference type="PANTHER" id="PTHR46429:SF1">
    <property type="entry name" value="23S RRNA (GUANOSINE-2'-O-)-METHYLTRANSFERASE RLMB"/>
    <property type="match status" value="1"/>
</dbReference>
<dbReference type="Pfam" id="PF08032">
    <property type="entry name" value="SpoU_sub_bind"/>
    <property type="match status" value="1"/>
</dbReference>
<dbReference type="InterPro" id="IPR029064">
    <property type="entry name" value="Ribosomal_eL30-like_sf"/>
</dbReference>
<dbReference type="GO" id="GO:0032259">
    <property type="term" value="P:methylation"/>
    <property type="evidence" value="ECO:0007669"/>
    <property type="project" value="UniProtKB-KW"/>
</dbReference>
<protein>
    <submittedName>
        <fullName evidence="5">23S rRNA (Guanosine(2251)-2'-O)-methyltransferase RlmB</fullName>
    </submittedName>
</protein>
<dbReference type="InterPro" id="IPR001537">
    <property type="entry name" value="SpoU_MeTrfase"/>
</dbReference>
<dbReference type="PANTHER" id="PTHR46429">
    <property type="entry name" value="23S RRNA (GUANOSINE-2'-O-)-METHYLTRANSFERASE RLMB"/>
    <property type="match status" value="1"/>
</dbReference>
<dbReference type="Gene3D" id="3.40.1280.10">
    <property type="match status" value="1"/>
</dbReference>
<dbReference type="Proteomes" id="UP000886785">
    <property type="component" value="Unassembled WGS sequence"/>
</dbReference>
<evidence type="ECO:0000313" key="6">
    <source>
        <dbReference type="Proteomes" id="UP000886785"/>
    </source>
</evidence>
<sequence>MEEKTKGKKLGEDVIVGRNAVSEALRSGRAIDSLYLARGNRTGSLSAIAAKAKQMGIAVKEADPKKLDYLCGGANHQGVAAVAAAHEYAQVEDLFRLAEERGEPPFFIVADGLEDPHNLGAILRIAECAGAHGVIIPRRRSVGLTYAVGKASAGAVEYVPVARVTNITATLEELKQRGVWIFAADMDGQDWCGVDYSGPCAIVIGSEGFGVSRLVREKSDFIVSLPMRGRINSLNASVACGIICYEAARQRAGIPARNPGSGSGKGL</sequence>
<accession>A0A9D1DNN3</accession>
<dbReference type="SUPFAM" id="SSF75217">
    <property type="entry name" value="alpha/beta knot"/>
    <property type="match status" value="1"/>
</dbReference>
<dbReference type="GO" id="GO:0003723">
    <property type="term" value="F:RNA binding"/>
    <property type="evidence" value="ECO:0007669"/>
    <property type="project" value="InterPro"/>
</dbReference>
<dbReference type="FunFam" id="3.40.1280.10:FF:000008">
    <property type="entry name" value="Group 3 RNA methyltransferase TrmH"/>
    <property type="match status" value="1"/>
</dbReference>
<evidence type="ECO:0000256" key="3">
    <source>
        <dbReference type="ARBA" id="ARBA00022679"/>
    </source>
</evidence>
<dbReference type="InterPro" id="IPR029028">
    <property type="entry name" value="Alpha/beta_knot_MTases"/>
</dbReference>
<dbReference type="AlphaFoldDB" id="A0A9D1DNN3"/>
<dbReference type="SMART" id="SM00967">
    <property type="entry name" value="SpoU_sub_bind"/>
    <property type="match status" value="1"/>
</dbReference>
<dbReference type="GO" id="GO:0005829">
    <property type="term" value="C:cytosol"/>
    <property type="evidence" value="ECO:0007669"/>
    <property type="project" value="TreeGrafter"/>
</dbReference>
<evidence type="ECO:0000256" key="2">
    <source>
        <dbReference type="ARBA" id="ARBA00022603"/>
    </source>
</evidence>
<proteinExistence type="inferred from homology"/>
<evidence type="ECO:0000256" key="1">
    <source>
        <dbReference type="ARBA" id="ARBA00007228"/>
    </source>
</evidence>
<reference evidence="5" key="1">
    <citation type="submission" date="2020-10" db="EMBL/GenBank/DDBJ databases">
        <authorList>
            <person name="Gilroy R."/>
        </authorList>
    </citation>
    <scope>NUCLEOTIDE SEQUENCE</scope>
    <source>
        <strain evidence="5">ChiSjej1B19-7085</strain>
    </source>
</reference>
<feature type="domain" description="RNA 2-O ribose methyltransferase substrate binding" evidence="4">
    <location>
        <begin position="14"/>
        <end position="89"/>
    </location>
</feature>
<dbReference type="InterPro" id="IPR004441">
    <property type="entry name" value="rRNA_MeTrfase_TrmH"/>
</dbReference>
<reference evidence="5" key="2">
    <citation type="journal article" date="2021" name="PeerJ">
        <title>Extensive microbial diversity within the chicken gut microbiome revealed by metagenomics and culture.</title>
        <authorList>
            <person name="Gilroy R."/>
            <person name="Ravi A."/>
            <person name="Getino M."/>
            <person name="Pursley I."/>
            <person name="Horton D.L."/>
            <person name="Alikhan N.F."/>
            <person name="Baker D."/>
            <person name="Gharbi K."/>
            <person name="Hall N."/>
            <person name="Watson M."/>
            <person name="Adriaenssens E.M."/>
            <person name="Foster-Nyarko E."/>
            <person name="Jarju S."/>
            <person name="Secka A."/>
            <person name="Antonio M."/>
            <person name="Oren A."/>
            <person name="Chaudhuri R.R."/>
            <person name="La Ragione R."/>
            <person name="Hildebrand F."/>
            <person name="Pallen M.J."/>
        </authorList>
    </citation>
    <scope>NUCLEOTIDE SEQUENCE</scope>
    <source>
        <strain evidence="5">ChiSjej1B19-7085</strain>
    </source>
</reference>
<dbReference type="GO" id="GO:0008173">
    <property type="term" value="F:RNA methyltransferase activity"/>
    <property type="evidence" value="ECO:0007669"/>
    <property type="project" value="InterPro"/>
</dbReference>
<dbReference type="InterPro" id="IPR013123">
    <property type="entry name" value="SpoU_subst-bd"/>
</dbReference>
<gene>
    <name evidence="5" type="primary">rlmB</name>
    <name evidence="5" type="ORF">IAA54_00505</name>
</gene>
<evidence type="ECO:0000313" key="5">
    <source>
        <dbReference type="EMBL" id="HIR56128.1"/>
    </source>
</evidence>
<name>A0A9D1DNN3_9FIRM</name>
<comment type="caution">
    <text evidence="5">The sequence shown here is derived from an EMBL/GenBank/DDBJ whole genome shotgun (WGS) entry which is preliminary data.</text>
</comment>
<dbReference type="SUPFAM" id="SSF55315">
    <property type="entry name" value="L30e-like"/>
    <property type="match status" value="1"/>
</dbReference>